<evidence type="ECO:0000259" key="8">
    <source>
        <dbReference type="Pfam" id="PF21338"/>
    </source>
</evidence>
<dbReference type="Gene3D" id="1.10.132.120">
    <property type="match status" value="1"/>
</dbReference>
<proteinExistence type="inferred from homology"/>
<dbReference type="RefSeq" id="WP_092981945.1">
    <property type="nucleotide sequence ID" value="NZ_FOYQ01000001.1"/>
</dbReference>
<evidence type="ECO:0000313" key="10">
    <source>
        <dbReference type="Proteomes" id="UP000199534"/>
    </source>
</evidence>
<accession>A0A1I6GCQ7</accession>
<keyword evidence="10" id="KW-1185">Reference proteome</keyword>
<keyword evidence="5" id="KW-0238">DNA-binding</keyword>
<dbReference type="InterPro" id="IPR049331">
    <property type="entry name" value="Top1B_N_bact"/>
</dbReference>
<keyword evidence="6 9" id="KW-0413">Isomerase</keyword>
<organism evidence="9 10">
    <name type="scientific">Robiginitalea myxolifaciens</name>
    <dbReference type="NCBI Taxonomy" id="400055"/>
    <lineage>
        <taxon>Bacteria</taxon>
        <taxon>Pseudomonadati</taxon>
        <taxon>Bacteroidota</taxon>
        <taxon>Flavobacteriia</taxon>
        <taxon>Flavobacteriales</taxon>
        <taxon>Flavobacteriaceae</taxon>
        <taxon>Robiginitalea</taxon>
    </lineage>
</organism>
<evidence type="ECO:0000256" key="2">
    <source>
        <dbReference type="ARBA" id="ARBA00006645"/>
    </source>
</evidence>
<evidence type="ECO:0000259" key="7">
    <source>
        <dbReference type="Pfam" id="PF01028"/>
    </source>
</evidence>
<dbReference type="GO" id="GO:0003677">
    <property type="term" value="F:DNA binding"/>
    <property type="evidence" value="ECO:0007669"/>
    <property type="project" value="UniProtKB-KW"/>
</dbReference>
<dbReference type="STRING" id="400055.SAMN04490243_1575"/>
<dbReference type="OrthoDB" id="9778962at2"/>
<dbReference type="InterPro" id="IPR035447">
    <property type="entry name" value="DNA_topo_I_N_sf"/>
</dbReference>
<dbReference type="InterPro" id="IPR001631">
    <property type="entry name" value="TopoI"/>
</dbReference>
<evidence type="ECO:0000256" key="4">
    <source>
        <dbReference type="ARBA" id="ARBA00023029"/>
    </source>
</evidence>
<gene>
    <name evidence="9" type="ORF">SAMN04490243_1575</name>
</gene>
<evidence type="ECO:0000256" key="3">
    <source>
        <dbReference type="ARBA" id="ARBA00012891"/>
    </source>
</evidence>
<dbReference type="InterPro" id="IPR014711">
    <property type="entry name" value="TopoI_cat_a-hlx-sub_euk"/>
</dbReference>
<keyword evidence="4" id="KW-0799">Topoisomerase</keyword>
<dbReference type="InterPro" id="IPR011010">
    <property type="entry name" value="DNA_brk_join_enz"/>
</dbReference>
<dbReference type="Gene3D" id="3.30.66.10">
    <property type="entry name" value="DNA topoisomerase I domain"/>
    <property type="match status" value="1"/>
</dbReference>
<evidence type="ECO:0000256" key="5">
    <source>
        <dbReference type="ARBA" id="ARBA00023125"/>
    </source>
</evidence>
<protein>
    <recommendedName>
        <fullName evidence="3">DNA topoisomerase</fullName>
        <ecNumber evidence="3">5.6.2.1</ecNumber>
    </recommendedName>
</protein>
<dbReference type="EC" id="5.6.2.1" evidence="3"/>
<dbReference type="SUPFAM" id="SSF56349">
    <property type="entry name" value="DNA breaking-rejoining enzymes"/>
    <property type="match status" value="1"/>
</dbReference>
<dbReference type="GO" id="GO:0003917">
    <property type="term" value="F:DNA topoisomerase type I (single strand cut, ATP-independent) activity"/>
    <property type="evidence" value="ECO:0007669"/>
    <property type="project" value="UniProtKB-EC"/>
</dbReference>
<dbReference type="SUPFAM" id="SSF55869">
    <property type="entry name" value="DNA topoisomerase I domain"/>
    <property type="match status" value="1"/>
</dbReference>
<dbReference type="Pfam" id="PF21338">
    <property type="entry name" value="Top1B_N_bact"/>
    <property type="match status" value="1"/>
</dbReference>
<dbReference type="Gene3D" id="3.90.15.10">
    <property type="entry name" value="Topoisomerase I, Chain A, domain 3"/>
    <property type="match status" value="1"/>
</dbReference>
<dbReference type="Proteomes" id="UP000199534">
    <property type="component" value="Unassembled WGS sequence"/>
</dbReference>
<feature type="domain" description="DNA topoisomerase I catalytic core eukaryotic-type" evidence="7">
    <location>
        <begin position="104"/>
        <end position="305"/>
    </location>
</feature>
<reference evidence="9 10" key="1">
    <citation type="submission" date="2016-10" db="EMBL/GenBank/DDBJ databases">
        <authorList>
            <person name="de Groot N.N."/>
        </authorList>
    </citation>
    <scope>NUCLEOTIDE SEQUENCE [LARGE SCALE GENOMIC DNA]</scope>
    <source>
        <strain evidence="9 10">DSM 21019</strain>
    </source>
</reference>
<comment type="catalytic activity">
    <reaction evidence="1">
        <text>ATP-independent breakage of single-stranded DNA, followed by passage and rejoining.</text>
        <dbReference type="EC" id="5.6.2.1"/>
    </reaction>
</comment>
<dbReference type="Pfam" id="PF01028">
    <property type="entry name" value="Topoisom_I"/>
    <property type="match status" value="1"/>
</dbReference>
<evidence type="ECO:0000256" key="1">
    <source>
        <dbReference type="ARBA" id="ARBA00000213"/>
    </source>
</evidence>
<evidence type="ECO:0000313" key="9">
    <source>
        <dbReference type="EMBL" id="SFR39857.1"/>
    </source>
</evidence>
<dbReference type="PROSITE" id="PS52038">
    <property type="entry name" value="TOPO_IB_2"/>
    <property type="match status" value="1"/>
</dbReference>
<comment type="similarity">
    <text evidence="2">Belongs to the type IB topoisomerase family.</text>
</comment>
<name>A0A1I6GCQ7_9FLAO</name>
<dbReference type="EMBL" id="FOYQ01000001">
    <property type="protein sequence ID" value="SFR39857.1"/>
    <property type="molecule type" value="Genomic_DNA"/>
</dbReference>
<dbReference type="AlphaFoldDB" id="A0A1I6GCQ7"/>
<evidence type="ECO:0000256" key="6">
    <source>
        <dbReference type="ARBA" id="ARBA00023235"/>
    </source>
</evidence>
<feature type="domain" description="DNA topoisomerase IB N-terminal" evidence="8">
    <location>
        <begin position="41"/>
        <end position="87"/>
    </location>
</feature>
<sequence length="359" mass="41858">MSSSNHQRLLADPDELLEIHDLVYSTPEILAILRQRHGEDFEYSVSGSGKISQKDLDRITSLVIPPAWSDVRIAILENAHLQAVGRDGKRRKQYRYHPLWARLRNQTKFYKMVVFGQRLPKIRKRVEEDLKQKRWTRTKVLALVIRLLEESHIRIGNDYYAKRNKTYGLSTLRTKHVEVYRDKINFEFTGKRGKKHNVTIRNKKLARLVNRCEEIPGWQLFQFFDESGNKHRIDSGMVNEYIKDSCGELFSAKDFRTWGASIIAFDTLAELGLAEDQNTRDKYLLQAIDVAAEALNNTRNVCRKYYVHPVIQNRFLDGSITPFFDKIGSVKREPGSTDLQNNEYALIELLKSYDPQLKL</sequence>
<dbReference type="PRINTS" id="PR00416">
    <property type="entry name" value="EUTPISMRASEI"/>
</dbReference>
<dbReference type="InterPro" id="IPR013500">
    <property type="entry name" value="TopoI_cat_euk"/>
</dbReference>
<dbReference type="GO" id="GO:0006265">
    <property type="term" value="P:DNA topological change"/>
    <property type="evidence" value="ECO:0007669"/>
    <property type="project" value="InterPro"/>
</dbReference>